<dbReference type="Pfam" id="PF05721">
    <property type="entry name" value="PhyH"/>
    <property type="match status" value="1"/>
</dbReference>
<reference evidence="2" key="1">
    <citation type="submission" date="2023-01" db="EMBL/GenBank/DDBJ databases">
        <title>Genome assembly of the deep-sea coral Lophelia pertusa.</title>
        <authorList>
            <person name="Herrera S."/>
            <person name="Cordes E."/>
        </authorList>
    </citation>
    <scope>NUCLEOTIDE SEQUENCE</scope>
    <source>
        <strain evidence="2">USNM1676648</strain>
        <tissue evidence="2">Polyp</tissue>
    </source>
</reference>
<sequence>MNKVLDGYVEQSRKMKQTDNLFVLDPLHTPDKPILLRLRCISNHNKLFRKTMCDPKLVEIVSDLLGPSIRYINQEKVNMKPPQSSSSLIRWHQDWAFFPYTNDSLVTVCIAIDDSSRENGCLQVLPGSHKGPLYSHFQDGAFVSAITDPALDPSSAVHIEVPAGGVSFHHAFTVHGFLSKSIRTFTSYVVL</sequence>
<dbReference type="EMBL" id="MU827782">
    <property type="protein sequence ID" value="KAJ7336603.1"/>
    <property type="molecule type" value="Genomic_DNA"/>
</dbReference>
<name>A0A9W9YHC4_9CNID</name>
<evidence type="ECO:0000256" key="1">
    <source>
        <dbReference type="ARBA" id="ARBA00001962"/>
    </source>
</evidence>
<proteinExistence type="predicted"/>
<gene>
    <name evidence="2" type="ORF">OS493_011821</name>
</gene>
<comment type="cofactor">
    <cofactor evidence="1">
        <name>Fe cation</name>
        <dbReference type="ChEBI" id="CHEBI:24875"/>
    </cofactor>
</comment>
<dbReference type="InterPro" id="IPR008775">
    <property type="entry name" value="Phytyl_CoA_dOase-like"/>
</dbReference>
<dbReference type="PANTHER" id="PTHR20883">
    <property type="entry name" value="PHYTANOYL-COA DIOXYGENASE DOMAIN CONTAINING 1"/>
    <property type="match status" value="1"/>
</dbReference>
<accession>A0A9W9YHC4</accession>
<organism evidence="2 3">
    <name type="scientific">Desmophyllum pertusum</name>
    <dbReference type="NCBI Taxonomy" id="174260"/>
    <lineage>
        <taxon>Eukaryota</taxon>
        <taxon>Metazoa</taxon>
        <taxon>Cnidaria</taxon>
        <taxon>Anthozoa</taxon>
        <taxon>Hexacorallia</taxon>
        <taxon>Scleractinia</taxon>
        <taxon>Caryophylliina</taxon>
        <taxon>Caryophylliidae</taxon>
        <taxon>Desmophyllum</taxon>
    </lineage>
</organism>
<dbReference type="Proteomes" id="UP001163046">
    <property type="component" value="Unassembled WGS sequence"/>
</dbReference>
<comment type="caution">
    <text evidence="2">The sequence shown here is derived from an EMBL/GenBank/DDBJ whole genome shotgun (WGS) entry which is preliminary data.</text>
</comment>
<dbReference type="Gene3D" id="2.60.120.620">
    <property type="entry name" value="q2cbj1_9rhob like domain"/>
    <property type="match status" value="1"/>
</dbReference>
<protein>
    <recommendedName>
        <fullName evidence="4">Phytanoyl-CoA dioxygenase family protein</fullName>
    </recommendedName>
</protein>
<evidence type="ECO:0000313" key="2">
    <source>
        <dbReference type="EMBL" id="KAJ7336603.1"/>
    </source>
</evidence>
<dbReference type="AlphaFoldDB" id="A0A9W9YHC4"/>
<evidence type="ECO:0000313" key="3">
    <source>
        <dbReference type="Proteomes" id="UP001163046"/>
    </source>
</evidence>
<dbReference type="OrthoDB" id="445007at2759"/>
<dbReference type="PANTHER" id="PTHR20883:SF46">
    <property type="entry name" value="PHYTANOYL-COA HYDROXYLASE"/>
    <property type="match status" value="1"/>
</dbReference>
<keyword evidence="3" id="KW-1185">Reference proteome</keyword>
<evidence type="ECO:0008006" key="4">
    <source>
        <dbReference type="Google" id="ProtNLM"/>
    </source>
</evidence>
<dbReference type="SUPFAM" id="SSF51197">
    <property type="entry name" value="Clavaminate synthase-like"/>
    <property type="match status" value="1"/>
</dbReference>